<dbReference type="InterPro" id="IPR013094">
    <property type="entry name" value="AB_hydrolase_3"/>
</dbReference>
<proteinExistence type="predicted"/>
<dbReference type="Pfam" id="PF07859">
    <property type="entry name" value="Abhydrolase_3"/>
    <property type="match status" value="1"/>
</dbReference>
<organism evidence="3 4">
    <name type="scientific">Falsigemmobacter intermedius</name>
    <dbReference type="NCBI Taxonomy" id="1553448"/>
    <lineage>
        <taxon>Bacteria</taxon>
        <taxon>Pseudomonadati</taxon>
        <taxon>Pseudomonadota</taxon>
        <taxon>Alphaproteobacteria</taxon>
        <taxon>Rhodobacterales</taxon>
        <taxon>Paracoccaceae</taxon>
        <taxon>Falsigemmobacter</taxon>
    </lineage>
</organism>
<evidence type="ECO:0000313" key="4">
    <source>
        <dbReference type="Proteomes" id="UP000287168"/>
    </source>
</evidence>
<keyword evidence="4" id="KW-1185">Reference proteome</keyword>
<evidence type="ECO:0000256" key="1">
    <source>
        <dbReference type="ARBA" id="ARBA00022801"/>
    </source>
</evidence>
<dbReference type="Proteomes" id="UP000287168">
    <property type="component" value="Unassembled WGS sequence"/>
</dbReference>
<sequence>MALHPYFQNLVEQTKGQPPRSAGSPGTARALTAAGCQRLGPGPAMAEKRDLTLPGRGGRIPARLFIPHGAEDALIVFYHGGGWVLGTPEDYDSQVSALAEAARIPVLFVDYRLAPEHPFPAAADDAEDAMAAVLSGGLPGLPEGPVIVMGDSAGGNLTAVVCNALPEKGRVALQVLYYPVTDSDFTRASYSAYGTDHLLTAADMRWFFDHYVPDPAQRSDPRVAPLRHPRPGGPAVPALIVTAECDVLRDEGTAYAEALRSAGCPVTLREVPGMAHVFLRHHAQVPEAAADLAETAAQIRQAAGLPPLTAPPARS</sequence>
<name>A0A444M9Q8_9RHOB</name>
<dbReference type="GO" id="GO:0016787">
    <property type="term" value="F:hydrolase activity"/>
    <property type="evidence" value="ECO:0007669"/>
    <property type="project" value="UniProtKB-KW"/>
</dbReference>
<accession>A0A444M9Q8</accession>
<dbReference type="InterPro" id="IPR050300">
    <property type="entry name" value="GDXG_lipolytic_enzyme"/>
</dbReference>
<feature type="domain" description="Alpha/beta hydrolase fold-3" evidence="2">
    <location>
        <begin position="75"/>
        <end position="279"/>
    </location>
</feature>
<protein>
    <submittedName>
        <fullName evidence="3">Alpha/beta hydrolase</fullName>
    </submittedName>
</protein>
<evidence type="ECO:0000313" key="3">
    <source>
        <dbReference type="EMBL" id="RWY39901.1"/>
    </source>
</evidence>
<dbReference type="PANTHER" id="PTHR48081:SF8">
    <property type="entry name" value="ALPHA_BETA HYDROLASE FOLD-3 DOMAIN-CONTAINING PROTEIN-RELATED"/>
    <property type="match status" value="1"/>
</dbReference>
<reference evidence="3 4" key="1">
    <citation type="journal article" date="2015" name="Int. J. Syst. Evol. Microbiol.">
        <title>Gemmobacter intermedius sp. nov., isolated from a white stork (Ciconia ciconia).</title>
        <authorList>
            <person name="Kampfer P."/>
            <person name="Jerzak L."/>
            <person name="Wilharm G."/>
            <person name="Golke J."/>
            <person name="Busse H.J."/>
            <person name="Glaeser S.P."/>
        </authorList>
    </citation>
    <scope>NUCLEOTIDE SEQUENCE [LARGE SCALE GENOMIC DNA]</scope>
    <source>
        <strain evidence="3 4">119/4</strain>
    </source>
</reference>
<dbReference type="OrthoDB" id="9806180at2"/>
<comment type="caution">
    <text evidence="3">The sequence shown here is derived from an EMBL/GenBank/DDBJ whole genome shotgun (WGS) entry which is preliminary data.</text>
</comment>
<dbReference type="InterPro" id="IPR029058">
    <property type="entry name" value="AB_hydrolase_fold"/>
</dbReference>
<gene>
    <name evidence="3" type="ORF">EP867_13040</name>
</gene>
<dbReference type="PANTHER" id="PTHR48081">
    <property type="entry name" value="AB HYDROLASE SUPERFAMILY PROTEIN C4A8.06C"/>
    <property type="match status" value="1"/>
</dbReference>
<evidence type="ECO:0000259" key="2">
    <source>
        <dbReference type="Pfam" id="PF07859"/>
    </source>
</evidence>
<keyword evidence="1 3" id="KW-0378">Hydrolase</keyword>
<dbReference type="RefSeq" id="WP_128489927.1">
    <property type="nucleotide sequence ID" value="NZ_JBHLXB010000025.1"/>
</dbReference>
<dbReference type="EMBL" id="SBLC01000019">
    <property type="protein sequence ID" value="RWY39901.1"/>
    <property type="molecule type" value="Genomic_DNA"/>
</dbReference>
<dbReference type="Gene3D" id="3.40.50.1820">
    <property type="entry name" value="alpha/beta hydrolase"/>
    <property type="match status" value="1"/>
</dbReference>
<dbReference type="AlphaFoldDB" id="A0A444M9Q8"/>
<dbReference type="SUPFAM" id="SSF53474">
    <property type="entry name" value="alpha/beta-Hydrolases"/>
    <property type="match status" value="1"/>
</dbReference>